<dbReference type="PRINTS" id="PR00120">
    <property type="entry name" value="HATPASE"/>
</dbReference>
<evidence type="ECO:0000256" key="7">
    <source>
        <dbReference type="ARBA" id="ARBA00022723"/>
    </source>
</evidence>
<evidence type="ECO:0000256" key="14">
    <source>
        <dbReference type="ARBA" id="ARBA00023136"/>
    </source>
</evidence>
<dbReference type="EC" id="3.6.3.3" evidence="17"/>
<dbReference type="SUPFAM" id="SSF55008">
    <property type="entry name" value="HMA, heavy metal-associated domain"/>
    <property type="match status" value="1"/>
</dbReference>
<dbReference type="SUPFAM" id="SSF56784">
    <property type="entry name" value="HAD-like"/>
    <property type="match status" value="1"/>
</dbReference>
<keyword evidence="11" id="KW-1278">Translocase</keyword>
<dbReference type="NCBIfam" id="TIGR01511">
    <property type="entry name" value="ATPase-IB1_Cu"/>
    <property type="match status" value="1"/>
</dbReference>
<keyword evidence="18" id="KW-1185">Reference proteome</keyword>
<dbReference type="GO" id="GO:0055070">
    <property type="term" value="P:copper ion homeostasis"/>
    <property type="evidence" value="ECO:0007669"/>
    <property type="project" value="TreeGrafter"/>
</dbReference>
<dbReference type="PRINTS" id="PR00119">
    <property type="entry name" value="CATATPASE"/>
</dbReference>
<evidence type="ECO:0000256" key="13">
    <source>
        <dbReference type="ARBA" id="ARBA00023065"/>
    </source>
</evidence>
<dbReference type="GO" id="GO:0005524">
    <property type="term" value="F:ATP binding"/>
    <property type="evidence" value="ECO:0007669"/>
    <property type="project" value="UniProtKB-UniRule"/>
</dbReference>
<dbReference type="SUPFAM" id="SSF81665">
    <property type="entry name" value="Calcium ATPase, transmembrane domain M"/>
    <property type="match status" value="1"/>
</dbReference>
<dbReference type="Pfam" id="PF00122">
    <property type="entry name" value="E1-E2_ATPase"/>
    <property type="match status" value="1"/>
</dbReference>
<dbReference type="SUPFAM" id="SSF81653">
    <property type="entry name" value="Calcium ATPase, transduction domain A"/>
    <property type="match status" value="1"/>
</dbReference>
<dbReference type="InterPro" id="IPR006121">
    <property type="entry name" value="HMA_dom"/>
</dbReference>
<feature type="transmembrane region" description="Helical" evidence="15">
    <location>
        <begin position="112"/>
        <end position="132"/>
    </location>
</feature>
<reference evidence="17 18" key="1">
    <citation type="journal article" date="2017" name="Int. J. Syst. Evol. Microbiol.">
        <title>Marinicauda algicola sp. nov., isolated from a marine red alga Rhodosorus marinus.</title>
        <authorList>
            <person name="Jeong S.E."/>
            <person name="Jeon S.H."/>
            <person name="Chun B.H."/>
            <person name="Kim D.W."/>
            <person name="Jeon C.O."/>
        </authorList>
    </citation>
    <scope>NUCLEOTIDE SEQUENCE [LARGE SCALE GENOMIC DNA]</scope>
    <source>
        <strain evidence="17 18">JCM 31718</strain>
    </source>
</reference>
<evidence type="ECO:0000313" key="17">
    <source>
        <dbReference type="EMBL" id="TGY90582.1"/>
    </source>
</evidence>
<dbReference type="InterPro" id="IPR036412">
    <property type="entry name" value="HAD-like_sf"/>
</dbReference>
<dbReference type="NCBIfam" id="TIGR01512">
    <property type="entry name" value="ATPase-IB2_Cd"/>
    <property type="match status" value="1"/>
</dbReference>
<evidence type="ECO:0000256" key="10">
    <source>
        <dbReference type="ARBA" id="ARBA00022842"/>
    </source>
</evidence>
<feature type="transmembrane region" description="Helical" evidence="15">
    <location>
        <begin position="361"/>
        <end position="380"/>
    </location>
</feature>
<name>A0A4S2H5N4_9PROT</name>
<keyword evidence="5" id="KW-0597">Phosphoprotein</keyword>
<feature type="domain" description="HMA" evidence="16">
    <location>
        <begin position="25"/>
        <end position="91"/>
    </location>
</feature>
<evidence type="ECO:0000256" key="2">
    <source>
        <dbReference type="ARBA" id="ARBA00006024"/>
    </source>
</evidence>
<dbReference type="EMBL" id="SRXW01000001">
    <property type="protein sequence ID" value="TGY90582.1"/>
    <property type="molecule type" value="Genomic_DNA"/>
</dbReference>
<evidence type="ECO:0000256" key="6">
    <source>
        <dbReference type="ARBA" id="ARBA00022692"/>
    </source>
</evidence>
<feature type="transmembrane region" description="Helical" evidence="15">
    <location>
        <begin position="706"/>
        <end position="724"/>
    </location>
</feature>
<evidence type="ECO:0000256" key="11">
    <source>
        <dbReference type="ARBA" id="ARBA00022967"/>
    </source>
</evidence>
<evidence type="ECO:0000256" key="12">
    <source>
        <dbReference type="ARBA" id="ARBA00022989"/>
    </source>
</evidence>
<gene>
    <name evidence="17" type="primary">cadA</name>
    <name evidence="17" type="ORF">E5163_05540</name>
</gene>
<evidence type="ECO:0000256" key="1">
    <source>
        <dbReference type="ARBA" id="ARBA00004651"/>
    </source>
</evidence>
<keyword evidence="8 15" id="KW-0547">Nucleotide-binding</keyword>
<dbReference type="GO" id="GO:0016887">
    <property type="term" value="F:ATP hydrolysis activity"/>
    <property type="evidence" value="ECO:0007669"/>
    <property type="project" value="InterPro"/>
</dbReference>
<comment type="subcellular location">
    <subcellularLocation>
        <location evidence="1">Cell membrane</location>
        <topology evidence="1">Multi-pass membrane protein</topology>
    </subcellularLocation>
</comment>
<dbReference type="Proteomes" id="UP000308054">
    <property type="component" value="Unassembled WGS sequence"/>
</dbReference>
<comment type="caution">
    <text evidence="17">The sequence shown here is derived from an EMBL/GenBank/DDBJ whole genome shotgun (WGS) entry which is preliminary data.</text>
</comment>
<dbReference type="Gene3D" id="3.40.1110.10">
    <property type="entry name" value="Calcium-transporting ATPase, cytoplasmic domain N"/>
    <property type="match status" value="1"/>
</dbReference>
<dbReference type="InterPro" id="IPR018303">
    <property type="entry name" value="ATPase_P-typ_P_site"/>
</dbReference>
<comment type="similarity">
    <text evidence="2 15">Belongs to the cation transport ATPase (P-type) (TC 3.A.3) family. Type IB subfamily.</text>
</comment>
<dbReference type="GO" id="GO:0005886">
    <property type="term" value="C:plasma membrane"/>
    <property type="evidence" value="ECO:0007669"/>
    <property type="project" value="UniProtKB-SubCell"/>
</dbReference>
<organism evidence="17 18">
    <name type="scientific">Marinicauda algicola</name>
    <dbReference type="NCBI Taxonomy" id="2029849"/>
    <lineage>
        <taxon>Bacteria</taxon>
        <taxon>Pseudomonadati</taxon>
        <taxon>Pseudomonadota</taxon>
        <taxon>Alphaproteobacteria</taxon>
        <taxon>Maricaulales</taxon>
        <taxon>Maricaulaceae</taxon>
        <taxon>Marinicauda</taxon>
    </lineage>
</organism>
<dbReference type="Pfam" id="PF00702">
    <property type="entry name" value="Hydrolase"/>
    <property type="match status" value="1"/>
</dbReference>
<dbReference type="AlphaFoldDB" id="A0A4S2H5N4"/>
<evidence type="ECO:0000256" key="3">
    <source>
        <dbReference type="ARBA" id="ARBA00022448"/>
    </source>
</evidence>
<accession>A0A4S2H5N4</accession>
<dbReference type="NCBIfam" id="TIGR01494">
    <property type="entry name" value="ATPase_P-type"/>
    <property type="match status" value="2"/>
</dbReference>
<dbReference type="InterPro" id="IPR023299">
    <property type="entry name" value="ATPase_P-typ_cyto_dom_N"/>
</dbReference>
<keyword evidence="10" id="KW-0460">Magnesium</keyword>
<dbReference type="Pfam" id="PF00403">
    <property type="entry name" value="HMA"/>
    <property type="match status" value="1"/>
</dbReference>
<dbReference type="OrthoDB" id="9807843at2"/>
<evidence type="ECO:0000256" key="8">
    <source>
        <dbReference type="ARBA" id="ARBA00022741"/>
    </source>
</evidence>
<dbReference type="Gene3D" id="3.30.70.100">
    <property type="match status" value="1"/>
</dbReference>
<dbReference type="InterPro" id="IPR023298">
    <property type="entry name" value="ATPase_P-typ_TM_dom_sf"/>
</dbReference>
<dbReference type="InterPro" id="IPR023214">
    <property type="entry name" value="HAD_sf"/>
</dbReference>
<dbReference type="Gene3D" id="3.40.50.1000">
    <property type="entry name" value="HAD superfamily/HAD-like"/>
    <property type="match status" value="1"/>
</dbReference>
<evidence type="ECO:0000259" key="16">
    <source>
        <dbReference type="PROSITE" id="PS50846"/>
    </source>
</evidence>
<protein>
    <submittedName>
        <fullName evidence="17">Cadmium-translocating P-type ATPase</fullName>
        <ecNumber evidence="17">3.6.3.3</ecNumber>
    </submittedName>
</protein>
<dbReference type="InterPro" id="IPR059000">
    <property type="entry name" value="ATPase_P-type_domA"/>
</dbReference>
<sequence>MAPLDAANLRGNDPSAFVRSEGDAKALDLAVEGARCAGCISKIEGGLNEMESVKHARLNLSTGRLAVTFTGPDSEARRIVEKVRSLGYAATPFQPETGEDPGKSEEKRLLRAMAVAGFATANVMLLSVSVWAGEGEMDFGTRQLLHWISAMIALPAAIYSGRPFFESALRALKAKSLNMDVPISLAICLAMGLSFYELLIGHGDAYFDAAVMLLFFLLIGRYLDSRLRAKAGQAARQLAALQASVAHRIGADGTVKAVPAREIAPGDRLLVAAGDRMPVDAVILEGCGQADASLVTGETRPVELSPGDAVYSGMVNLTGTLTVKATAAREDSLLAEIARLVEAGEQNRSSYVRLADRAARLYAPVVHTLAALTLIGWIVIGNDPRAGILNAIAVLIITCPCALALAVPAVQIVACGRLYREGVLVKSGDALERLATARRAIFDKTGTLTLGKPKLLNPHALRPETIELAAKLARSSRHPVSRAVADAAGMGDTAKDVREVPGGGLEGVVDGRRVRFGSAGWIGADSETSGPQAHAMEAWLQVEDQAPVRFVFSDAVRSDARDMIAAVEARGLETELLSGDRSGPVEAVARELGIGQAQAELKPQEKIARIEALAGDNPLMVGDGINDAPALAAAHVSISMGSAAEISRSAADLVIQGDRLSAIPTAIDVARASRRRVFENFALAAIYNCIAVPLAVFGFVTPLVAAIAMSGSSILVTGNAMRLLRK</sequence>
<feature type="transmembrane region" description="Helical" evidence="15">
    <location>
        <begin position="205"/>
        <end position="223"/>
    </location>
</feature>
<dbReference type="PROSITE" id="PS00154">
    <property type="entry name" value="ATPASE_E1_E2"/>
    <property type="match status" value="1"/>
</dbReference>
<keyword evidence="9 15" id="KW-0067">ATP-binding</keyword>
<evidence type="ECO:0000256" key="4">
    <source>
        <dbReference type="ARBA" id="ARBA00022475"/>
    </source>
</evidence>
<keyword evidence="4 15" id="KW-1003">Cell membrane</keyword>
<dbReference type="InterPro" id="IPR027256">
    <property type="entry name" value="P-typ_ATPase_IB"/>
</dbReference>
<dbReference type="GO" id="GO:0005507">
    <property type="term" value="F:copper ion binding"/>
    <property type="evidence" value="ECO:0007669"/>
    <property type="project" value="TreeGrafter"/>
</dbReference>
<keyword evidence="12 15" id="KW-1133">Transmembrane helix</keyword>
<keyword evidence="14 15" id="KW-0472">Membrane</keyword>
<dbReference type="InterPro" id="IPR036163">
    <property type="entry name" value="HMA_dom_sf"/>
</dbReference>
<keyword evidence="7 15" id="KW-0479">Metal-binding</keyword>
<evidence type="ECO:0000256" key="15">
    <source>
        <dbReference type="RuleBase" id="RU362081"/>
    </source>
</evidence>
<dbReference type="RefSeq" id="WP_135995080.1">
    <property type="nucleotide sequence ID" value="NZ_CP071057.1"/>
</dbReference>
<evidence type="ECO:0000256" key="9">
    <source>
        <dbReference type="ARBA" id="ARBA00022840"/>
    </source>
</evidence>
<dbReference type="PANTHER" id="PTHR43520">
    <property type="entry name" value="ATP7, ISOFORM B"/>
    <property type="match status" value="1"/>
</dbReference>
<dbReference type="CDD" id="cd00371">
    <property type="entry name" value="HMA"/>
    <property type="match status" value="1"/>
</dbReference>
<keyword evidence="3" id="KW-0813">Transport</keyword>
<feature type="transmembrane region" description="Helical" evidence="15">
    <location>
        <begin position="177"/>
        <end position="199"/>
    </location>
</feature>
<dbReference type="NCBIfam" id="TIGR01525">
    <property type="entry name" value="ATPase-IB_hvy"/>
    <property type="match status" value="1"/>
</dbReference>
<keyword evidence="17" id="KW-0378">Hydrolase</keyword>
<dbReference type="PROSITE" id="PS50846">
    <property type="entry name" value="HMA_2"/>
    <property type="match status" value="1"/>
</dbReference>
<dbReference type="PANTHER" id="PTHR43520:SF5">
    <property type="entry name" value="CATION-TRANSPORTING P-TYPE ATPASE-RELATED"/>
    <property type="match status" value="1"/>
</dbReference>
<proteinExistence type="inferred from homology"/>
<feature type="transmembrane region" description="Helical" evidence="15">
    <location>
        <begin position="681"/>
        <end position="700"/>
    </location>
</feature>
<evidence type="ECO:0000313" key="18">
    <source>
        <dbReference type="Proteomes" id="UP000308054"/>
    </source>
</evidence>
<dbReference type="InterPro" id="IPR008250">
    <property type="entry name" value="ATPase_P-typ_transduc_dom_A_sf"/>
</dbReference>
<dbReference type="GO" id="GO:0043682">
    <property type="term" value="F:P-type divalent copper transporter activity"/>
    <property type="evidence" value="ECO:0007669"/>
    <property type="project" value="TreeGrafter"/>
</dbReference>
<dbReference type="Gene3D" id="2.70.150.10">
    <property type="entry name" value="Calcium-transporting ATPase, cytoplasmic transduction domain A"/>
    <property type="match status" value="1"/>
</dbReference>
<dbReference type="InterPro" id="IPR001757">
    <property type="entry name" value="P_typ_ATPase"/>
</dbReference>
<keyword evidence="13" id="KW-0406">Ion transport</keyword>
<feature type="transmembrane region" description="Helical" evidence="15">
    <location>
        <begin position="386"/>
        <end position="410"/>
    </location>
</feature>
<keyword evidence="6 15" id="KW-0812">Transmembrane</keyword>
<feature type="transmembrane region" description="Helical" evidence="15">
    <location>
        <begin position="144"/>
        <end position="165"/>
    </location>
</feature>
<evidence type="ECO:0000256" key="5">
    <source>
        <dbReference type="ARBA" id="ARBA00022553"/>
    </source>
</evidence>